<protein>
    <submittedName>
        <fullName evidence="2">Uncharacterized protein</fullName>
    </submittedName>
</protein>
<keyword evidence="1" id="KW-0472">Membrane</keyword>
<feature type="transmembrane region" description="Helical" evidence="1">
    <location>
        <begin position="21"/>
        <end position="46"/>
    </location>
</feature>
<evidence type="ECO:0000256" key="1">
    <source>
        <dbReference type="SAM" id="Phobius"/>
    </source>
</evidence>
<reference evidence="2 3" key="1">
    <citation type="submission" date="2018-05" db="EMBL/GenBank/DDBJ databases">
        <title>Genomic Encyclopedia of Archaeal and Bacterial Type Strains, Phase II (KMG-II): from individual species to whole genera.</title>
        <authorList>
            <person name="Goeker M."/>
        </authorList>
    </citation>
    <scope>NUCLEOTIDE SEQUENCE [LARGE SCALE GENOMIC DNA]</scope>
    <source>
        <strain evidence="2 3">DSM 22637</strain>
    </source>
</reference>
<keyword evidence="3" id="KW-1185">Reference proteome</keyword>
<sequence>MNKFLKRLVDHSKKEDKSGRFLKNGLVEILLVKAGILLALAIYSWYVEYQEKLKIKEYFTSISQEIKPAIPIAKDKAKQTDSLIIKTVRCLEILNSKNIDSLPYLKTNLGPLVWVNSQEFSFPAVTELLNGSYIEKVKNKETIALLRELKQQLSIINDNHDYSTNRYLLAIEPFTNKYLNYTEVALPTKQSLLVQGGPKTNYEALFENMVLWNLLSQKLEGYKSQVIRQENLGKLLKALSENLESQIND</sequence>
<accession>A0A316DMA9</accession>
<comment type="caution">
    <text evidence="2">The sequence shown here is derived from an EMBL/GenBank/DDBJ whole genome shotgun (WGS) entry which is preliminary data.</text>
</comment>
<organism evidence="2 3">
    <name type="scientific">Xanthomarina spongicola</name>
    <dbReference type="NCBI Taxonomy" id="570520"/>
    <lineage>
        <taxon>Bacteria</taxon>
        <taxon>Pseudomonadati</taxon>
        <taxon>Bacteroidota</taxon>
        <taxon>Flavobacteriia</taxon>
        <taxon>Flavobacteriales</taxon>
        <taxon>Flavobacteriaceae</taxon>
        <taxon>Xanthomarina</taxon>
    </lineage>
</organism>
<evidence type="ECO:0000313" key="3">
    <source>
        <dbReference type="Proteomes" id="UP000245430"/>
    </source>
</evidence>
<dbReference type="Proteomes" id="UP000245430">
    <property type="component" value="Unassembled WGS sequence"/>
</dbReference>
<dbReference type="AlphaFoldDB" id="A0A316DMA9"/>
<keyword evidence="1" id="KW-0812">Transmembrane</keyword>
<keyword evidence="1" id="KW-1133">Transmembrane helix</keyword>
<dbReference type="RefSeq" id="WP_109682166.1">
    <property type="nucleotide sequence ID" value="NZ_QGGP01000003.1"/>
</dbReference>
<dbReference type="OrthoDB" id="1429555at2"/>
<gene>
    <name evidence="2" type="ORF">LX78_01651</name>
</gene>
<dbReference type="EMBL" id="QGGP01000003">
    <property type="protein sequence ID" value="PWK19171.1"/>
    <property type="molecule type" value="Genomic_DNA"/>
</dbReference>
<proteinExistence type="predicted"/>
<evidence type="ECO:0000313" key="2">
    <source>
        <dbReference type="EMBL" id="PWK19171.1"/>
    </source>
</evidence>
<name>A0A316DMA9_9FLAO</name>